<evidence type="ECO:0000259" key="8">
    <source>
        <dbReference type="Pfam" id="PF01551"/>
    </source>
</evidence>
<dbReference type="GO" id="GO:0006508">
    <property type="term" value="P:proteolysis"/>
    <property type="evidence" value="ECO:0007669"/>
    <property type="project" value="UniProtKB-KW"/>
</dbReference>
<dbReference type="OrthoDB" id="9805070at2"/>
<comment type="cofactor">
    <cofactor evidence="1">
        <name>Zn(2+)</name>
        <dbReference type="ChEBI" id="CHEBI:29105"/>
    </cofactor>
</comment>
<dbReference type="GO" id="GO:0004222">
    <property type="term" value="F:metalloendopeptidase activity"/>
    <property type="evidence" value="ECO:0007669"/>
    <property type="project" value="TreeGrafter"/>
</dbReference>
<dbReference type="InterPro" id="IPR011055">
    <property type="entry name" value="Dup_hybrid_motif"/>
</dbReference>
<dbReference type="InterPro" id="IPR045834">
    <property type="entry name" value="Csd3_N2"/>
</dbReference>
<evidence type="ECO:0000313" key="11">
    <source>
        <dbReference type="EMBL" id="TGN38371.1"/>
    </source>
</evidence>
<evidence type="ECO:0000313" key="12">
    <source>
        <dbReference type="Proteomes" id="UP000298325"/>
    </source>
</evidence>
<organism evidence="11 12">
    <name type="scientific">Marinobacter confluentis</name>
    <dbReference type="NCBI Taxonomy" id="1697557"/>
    <lineage>
        <taxon>Bacteria</taxon>
        <taxon>Pseudomonadati</taxon>
        <taxon>Pseudomonadota</taxon>
        <taxon>Gammaproteobacteria</taxon>
        <taxon>Pseudomonadales</taxon>
        <taxon>Marinobacteraceae</taxon>
        <taxon>Marinobacter</taxon>
    </lineage>
</organism>
<comment type="subcellular location">
    <subcellularLocation>
        <location evidence="2">Cell envelope</location>
    </subcellularLocation>
</comment>
<dbReference type="Gene3D" id="3.10.450.350">
    <property type="match status" value="2"/>
</dbReference>
<evidence type="ECO:0000259" key="10">
    <source>
        <dbReference type="Pfam" id="PF19425"/>
    </source>
</evidence>
<reference evidence="11 12" key="1">
    <citation type="submission" date="2019-04" db="EMBL/GenBank/DDBJ databases">
        <authorList>
            <person name="Park S."/>
            <person name="Yoon J.-H."/>
        </authorList>
    </citation>
    <scope>NUCLEOTIDE SEQUENCE [LARGE SCALE GENOMIC DNA]</scope>
    <source>
        <strain evidence="11 12">HJM-18</strain>
    </source>
</reference>
<evidence type="ECO:0000256" key="1">
    <source>
        <dbReference type="ARBA" id="ARBA00001947"/>
    </source>
</evidence>
<dbReference type="PANTHER" id="PTHR21666">
    <property type="entry name" value="PEPTIDASE-RELATED"/>
    <property type="match status" value="1"/>
</dbReference>
<evidence type="ECO:0000256" key="6">
    <source>
        <dbReference type="ARBA" id="ARBA00022833"/>
    </source>
</evidence>
<gene>
    <name evidence="11" type="ORF">E5Q11_16230</name>
</gene>
<dbReference type="Pfam" id="PF04225">
    <property type="entry name" value="LysM_OapA"/>
    <property type="match status" value="1"/>
</dbReference>
<evidence type="ECO:0000256" key="5">
    <source>
        <dbReference type="ARBA" id="ARBA00022801"/>
    </source>
</evidence>
<keyword evidence="4" id="KW-0479">Metal-binding</keyword>
<evidence type="ECO:0000259" key="9">
    <source>
        <dbReference type="Pfam" id="PF04225"/>
    </source>
</evidence>
<dbReference type="SUPFAM" id="SSF51261">
    <property type="entry name" value="Duplicated hybrid motif"/>
    <property type="match status" value="1"/>
</dbReference>
<dbReference type="AlphaFoldDB" id="A0A4Z1C5D4"/>
<keyword evidence="12" id="KW-1185">Reference proteome</keyword>
<dbReference type="InterPro" id="IPR050570">
    <property type="entry name" value="Cell_wall_metabolism_enzyme"/>
</dbReference>
<evidence type="ECO:0000256" key="3">
    <source>
        <dbReference type="ARBA" id="ARBA00022670"/>
    </source>
</evidence>
<dbReference type="Gene3D" id="2.70.70.10">
    <property type="entry name" value="Glucose Permease (Domain IIA)"/>
    <property type="match status" value="1"/>
</dbReference>
<keyword evidence="6" id="KW-0862">Zinc</keyword>
<dbReference type="GO" id="GO:0046872">
    <property type="term" value="F:metal ion binding"/>
    <property type="evidence" value="ECO:0007669"/>
    <property type="project" value="UniProtKB-KW"/>
</dbReference>
<evidence type="ECO:0000256" key="4">
    <source>
        <dbReference type="ARBA" id="ARBA00022723"/>
    </source>
</evidence>
<dbReference type="Proteomes" id="UP000298325">
    <property type="component" value="Unassembled WGS sequence"/>
</dbReference>
<dbReference type="RefSeq" id="WP_135804497.1">
    <property type="nucleotide sequence ID" value="NZ_SRPF01000006.1"/>
</dbReference>
<keyword evidence="7" id="KW-0482">Metalloprotease</keyword>
<dbReference type="EMBL" id="SRPF01000006">
    <property type="protein sequence ID" value="TGN38371.1"/>
    <property type="molecule type" value="Genomic_DNA"/>
</dbReference>
<dbReference type="Pfam" id="PF19425">
    <property type="entry name" value="Csd3_N2"/>
    <property type="match status" value="1"/>
</dbReference>
<proteinExistence type="predicted"/>
<dbReference type="InterPro" id="IPR016047">
    <property type="entry name" value="M23ase_b-sheet_dom"/>
</dbReference>
<dbReference type="GO" id="GO:0042834">
    <property type="term" value="F:peptidoglycan binding"/>
    <property type="evidence" value="ECO:0007669"/>
    <property type="project" value="InterPro"/>
</dbReference>
<evidence type="ECO:0000256" key="7">
    <source>
        <dbReference type="ARBA" id="ARBA00023049"/>
    </source>
</evidence>
<dbReference type="GO" id="GO:0030313">
    <property type="term" value="C:cell envelope"/>
    <property type="evidence" value="ECO:0007669"/>
    <property type="project" value="UniProtKB-SubCell"/>
</dbReference>
<sequence>MLKMFPKTHITIAASISVVVTAAVLMSPSSRVEANRVAYTLDLKEGSVAKAGMALEAGPAEPPAMLARADNTETASNADESDQPSPTLAMAEASLQTPSTAIGIGLPGAEAKEPPEPELQWQTFEIRSGDTLSSLFRKAGFNDGLMLSVIHGDGEADKLQRLYAGETIRFATDGAGELAAIELQRNLLESLKIQKADDSFKGETVVREPEARPAFASGVIDGSLYVAAREAGLSDRLAMEMAGIFGWNIDFVYDVRKGDRFEVVYEELYLDGEKFDTGEILSARFVNRGEDVIALRYTNSKGDTDYYAPNGSSMRKAFLRTPISARVSSSFNLQRRHPVLDVVRPHEGTDYAAPPGTPIKAAGDGRVSFAGWKGGYGRTVILQHGDNITTLYAHMSRLGRGIRNGSRVKQGDTIGHVGSSGMVTGPHLHYEFRVNGSPRNSRTVKLPDAKPVPKTEMARFQKFAEQEVAKLDLFRGDDKQQLALASDE</sequence>
<name>A0A4Z1C5D4_9GAMM</name>
<protein>
    <submittedName>
        <fullName evidence="11">Peptidase M23</fullName>
    </submittedName>
</protein>
<feature type="domain" description="Opacity-associated protein A LysM-like" evidence="9">
    <location>
        <begin position="120"/>
        <end position="201"/>
    </location>
</feature>
<dbReference type="InterPro" id="IPR007340">
    <property type="entry name" value="LysM_Opacity-associatedA"/>
</dbReference>
<dbReference type="CDD" id="cd12797">
    <property type="entry name" value="M23_peptidase"/>
    <property type="match status" value="1"/>
</dbReference>
<feature type="domain" description="Csd3-like second N-terminal" evidence="10">
    <location>
        <begin position="214"/>
        <end position="332"/>
    </location>
</feature>
<keyword evidence="3" id="KW-0645">Protease</keyword>
<keyword evidence="5" id="KW-0378">Hydrolase</keyword>
<comment type="caution">
    <text evidence="11">The sequence shown here is derived from an EMBL/GenBank/DDBJ whole genome shotgun (WGS) entry which is preliminary data.</text>
</comment>
<dbReference type="PANTHER" id="PTHR21666:SF288">
    <property type="entry name" value="CELL DIVISION PROTEIN YTFB"/>
    <property type="match status" value="1"/>
</dbReference>
<evidence type="ECO:0000256" key="2">
    <source>
        <dbReference type="ARBA" id="ARBA00004196"/>
    </source>
</evidence>
<feature type="domain" description="M23ase beta-sheet core" evidence="8">
    <location>
        <begin position="345"/>
        <end position="440"/>
    </location>
</feature>
<accession>A0A4Z1C5D4</accession>
<dbReference type="Pfam" id="PF01551">
    <property type="entry name" value="Peptidase_M23"/>
    <property type="match status" value="1"/>
</dbReference>